<dbReference type="Pfam" id="PF00700">
    <property type="entry name" value="Flagellin_C"/>
    <property type="match status" value="1"/>
</dbReference>
<dbReference type="EMBL" id="LAJY01000843">
    <property type="protein sequence ID" value="KJV07241.1"/>
    <property type="molecule type" value="Genomic_DNA"/>
</dbReference>
<protein>
    <recommendedName>
        <fullName evidence="1">Flagellin C-terminal domain-containing protein</fullName>
    </recommendedName>
</protein>
<feature type="domain" description="Flagellin C-terminal" evidence="1">
    <location>
        <begin position="5"/>
        <end position="89"/>
    </location>
</feature>
<dbReference type="SUPFAM" id="SSF64518">
    <property type="entry name" value="Phase 1 flagellin"/>
    <property type="match status" value="1"/>
</dbReference>
<reference evidence="2 3" key="1">
    <citation type="submission" date="2015-03" db="EMBL/GenBank/DDBJ databases">
        <title>Draft genome sequence of Elstera litoralis.</title>
        <authorList>
            <person name="Rahalkar M.C."/>
            <person name="Dhakephalkar P.K."/>
            <person name="Pore S.D."/>
            <person name="Arora P."/>
            <person name="Kapse N.G."/>
            <person name="Pandit P.S."/>
        </authorList>
    </citation>
    <scope>NUCLEOTIDE SEQUENCE [LARGE SCALE GENOMIC DNA]</scope>
    <source>
        <strain evidence="2 3">Dia-1</strain>
    </source>
</reference>
<evidence type="ECO:0000313" key="3">
    <source>
        <dbReference type="Proteomes" id="UP000033774"/>
    </source>
</evidence>
<dbReference type="Gene3D" id="1.20.1330.10">
    <property type="entry name" value="f41 fragment of flagellin, N-terminal domain"/>
    <property type="match status" value="1"/>
</dbReference>
<dbReference type="AlphaFoldDB" id="A0A0F3IKJ8"/>
<feature type="non-terminal residue" evidence="2">
    <location>
        <position position="1"/>
    </location>
</feature>
<dbReference type="RefSeq" id="WP_045777451.1">
    <property type="nucleotide sequence ID" value="NZ_LAJY01000843.1"/>
</dbReference>
<proteinExistence type="predicted"/>
<name>A0A0F3IKJ8_9PROT</name>
<accession>A0A0F3IKJ8</accession>
<dbReference type="Proteomes" id="UP000033774">
    <property type="component" value="Unassembled WGS sequence"/>
</dbReference>
<sequence>DFLMSGLDNAISQNNSAAKSLGTNVAILSTRLSFTKEYVDIQKEGSGKLTLADTNEEGANLVSLQTRQQLGVQALSFAGQTEQSVLRLFG</sequence>
<dbReference type="InterPro" id="IPR046358">
    <property type="entry name" value="Flagellin_C"/>
</dbReference>
<comment type="caution">
    <text evidence="2">The sequence shown here is derived from an EMBL/GenBank/DDBJ whole genome shotgun (WGS) entry which is preliminary data.</text>
</comment>
<keyword evidence="3" id="KW-1185">Reference proteome</keyword>
<organism evidence="2 3">
    <name type="scientific">Elstera litoralis</name>
    <dbReference type="NCBI Taxonomy" id="552518"/>
    <lineage>
        <taxon>Bacteria</taxon>
        <taxon>Pseudomonadati</taxon>
        <taxon>Pseudomonadota</taxon>
        <taxon>Alphaproteobacteria</taxon>
        <taxon>Rhodospirillales</taxon>
        <taxon>Rhodospirillaceae</taxon>
        <taxon>Elstera</taxon>
    </lineage>
</organism>
<gene>
    <name evidence="2" type="ORF">VZ95_20140</name>
</gene>
<evidence type="ECO:0000313" key="2">
    <source>
        <dbReference type="EMBL" id="KJV07241.1"/>
    </source>
</evidence>
<evidence type="ECO:0000259" key="1">
    <source>
        <dbReference type="Pfam" id="PF00700"/>
    </source>
</evidence>